<evidence type="ECO:0000259" key="10">
    <source>
        <dbReference type="PROSITE" id="PS52029"/>
    </source>
</evidence>
<reference evidence="11 13" key="1">
    <citation type="submission" date="2015-11" db="EMBL/GenBank/DDBJ databases">
        <title>Genomic analysis of 38 Legionella species identifies large and diverse effector repertoires.</title>
        <authorList>
            <person name="Burstein D."/>
            <person name="Amaro F."/>
            <person name="Zusman T."/>
            <person name="Lifshitz Z."/>
            <person name="Cohen O."/>
            <person name="Gilbert J.A."/>
            <person name="Pupko T."/>
            <person name="Shuman H.A."/>
            <person name="Segal G."/>
        </authorList>
    </citation>
    <scope>NUCLEOTIDE SEQUENCE [LARGE SCALE GENOMIC DNA]</scope>
    <source>
        <strain evidence="11 13">ATCC 43877</strain>
    </source>
</reference>
<dbReference type="GO" id="GO:0008360">
    <property type="term" value="P:regulation of cell shape"/>
    <property type="evidence" value="ECO:0007669"/>
    <property type="project" value="UniProtKB-UniRule"/>
</dbReference>
<dbReference type="InterPro" id="IPR005490">
    <property type="entry name" value="LD_TPept_cat_dom"/>
</dbReference>
<reference evidence="12 14" key="2">
    <citation type="submission" date="2018-06" db="EMBL/GenBank/DDBJ databases">
        <authorList>
            <consortium name="Pathogen Informatics"/>
            <person name="Doyle S."/>
        </authorList>
    </citation>
    <scope>NUCLEOTIDE SEQUENCE [LARGE SCALE GENOMIC DNA]</scope>
    <source>
        <strain evidence="12 14">NCTC12239</strain>
    </source>
</reference>
<comment type="similarity">
    <text evidence="2">Belongs to the YkuD family.</text>
</comment>
<keyword evidence="8 9" id="KW-0961">Cell wall biogenesis/degradation</keyword>
<dbReference type="GO" id="GO:0018104">
    <property type="term" value="P:peptidoglycan-protein cross-linking"/>
    <property type="evidence" value="ECO:0007669"/>
    <property type="project" value="TreeGrafter"/>
</dbReference>
<evidence type="ECO:0000313" key="12">
    <source>
        <dbReference type="EMBL" id="STX62678.1"/>
    </source>
</evidence>
<organism evidence="12 14">
    <name type="scientific">Legionella moravica</name>
    <dbReference type="NCBI Taxonomy" id="39962"/>
    <lineage>
        <taxon>Bacteria</taxon>
        <taxon>Pseudomonadati</taxon>
        <taxon>Pseudomonadota</taxon>
        <taxon>Gammaproteobacteria</taxon>
        <taxon>Legionellales</taxon>
        <taxon>Legionellaceae</taxon>
        <taxon>Legionella</taxon>
    </lineage>
</organism>
<dbReference type="GO" id="GO:0071972">
    <property type="term" value="F:peptidoglycan L,D-transpeptidase activity"/>
    <property type="evidence" value="ECO:0007669"/>
    <property type="project" value="TreeGrafter"/>
</dbReference>
<evidence type="ECO:0000256" key="6">
    <source>
        <dbReference type="ARBA" id="ARBA00022960"/>
    </source>
</evidence>
<dbReference type="PROSITE" id="PS52029">
    <property type="entry name" value="LD_TPASE"/>
    <property type="match status" value="1"/>
</dbReference>
<feature type="active site" description="Nucleophile" evidence="9">
    <location>
        <position position="227"/>
    </location>
</feature>
<evidence type="ECO:0000256" key="1">
    <source>
        <dbReference type="ARBA" id="ARBA00004752"/>
    </source>
</evidence>
<keyword evidence="3" id="KW-0328">Glycosyltransferase</keyword>
<dbReference type="PANTHER" id="PTHR30582">
    <property type="entry name" value="L,D-TRANSPEPTIDASE"/>
    <property type="match status" value="1"/>
</dbReference>
<dbReference type="CDD" id="cd16913">
    <property type="entry name" value="YkuD_like"/>
    <property type="match status" value="1"/>
</dbReference>
<evidence type="ECO:0000256" key="4">
    <source>
        <dbReference type="ARBA" id="ARBA00022679"/>
    </source>
</evidence>
<dbReference type="EMBL" id="LNYN01000014">
    <property type="protein sequence ID" value="KTD35530.1"/>
    <property type="molecule type" value="Genomic_DNA"/>
</dbReference>
<evidence type="ECO:0000256" key="7">
    <source>
        <dbReference type="ARBA" id="ARBA00022984"/>
    </source>
</evidence>
<dbReference type="PANTHER" id="PTHR30582:SF24">
    <property type="entry name" value="L,D-TRANSPEPTIDASE ERFK_SRFK-RELATED"/>
    <property type="match status" value="1"/>
</dbReference>
<dbReference type="Pfam" id="PF03734">
    <property type="entry name" value="YkuD"/>
    <property type="match status" value="1"/>
</dbReference>
<evidence type="ECO:0000256" key="3">
    <source>
        <dbReference type="ARBA" id="ARBA00022676"/>
    </source>
</evidence>
<dbReference type="GO" id="GO:0071555">
    <property type="term" value="P:cell wall organization"/>
    <property type="evidence" value="ECO:0007669"/>
    <property type="project" value="UniProtKB-UniRule"/>
</dbReference>
<keyword evidence="5" id="KW-0378">Hydrolase</keyword>
<feature type="active site" description="Proton donor/acceptor" evidence="9">
    <location>
        <position position="211"/>
    </location>
</feature>
<evidence type="ECO:0000256" key="5">
    <source>
        <dbReference type="ARBA" id="ARBA00022801"/>
    </source>
</evidence>
<dbReference type="Proteomes" id="UP000054985">
    <property type="component" value="Unassembled WGS sequence"/>
</dbReference>
<evidence type="ECO:0000256" key="2">
    <source>
        <dbReference type="ARBA" id="ARBA00005992"/>
    </source>
</evidence>
<dbReference type="InterPro" id="IPR038063">
    <property type="entry name" value="Transpep_catalytic_dom"/>
</dbReference>
<dbReference type="UniPathway" id="UPA00219"/>
<dbReference type="AlphaFoldDB" id="A0A378JZ53"/>
<name>A0A378JZ53_9GAMM</name>
<keyword evidence="6 9" id="KW-0133">Cell shape</keyword>
<keyword evidence="7 9" id="KW-0573">Peptidoglycan synthesis</keyword>
<evidence type="ECO:0000256" key="8">
    <source>
        <dbReference type="ARBA" id="ARBA00023316"/>
    </source>
</evidence>
<dbReference type="InterPro" id="IPR050979">
    <property type="entry name" value="LD-transpeptidase"/>
</dbReference>
<dbReference type="SUPFAM" id="SSF141523">
    <property type="entry name" value="L,D-transpeptidase catalytic domain-like"/>
    <property type="match status" value="1"/>
</dbReference>
<protein>
    <submittedName>
        <fullName evidence="11 12">ErfK/YbiS/YcfS/YnhG family protein</fullName>
        <ecNumber evidence="12">2.-.-.-</ecNumber>
    </submittedName>
</protein>
<evidence type="ECO:0000313" key="14">
    <source>
        <dbReference type="Proteomes" id="UP000254040"/>
    </source>
</evidence>
<dbReference type="Proteomes" id="UP000254040">
    <property type="component" value="Unassembled WGS sequence"/>
</dbReference>
<keyword evidence="13" id="KW-1185">Reference proteome</keyword>
<evidence type="ECO:0000313" key="11">
    <source>
        <dbReference type="EMBL" id="KTD35530.1"/>
    </source>
</evidence>
<feature type="domain" description="L,D-TPase catalytic" evidence="10">
    <location>
        <begin position="116"/>
        <end position="251"/>
    </location>
</feature>
<dbReference type="EMBL" id="UGOG01000001">
    <property type="protein sequence ID" value="STX62678.1"/>
    <property type="molecule type" value="Genomic_DNA"/>
</dbReference>
<dbReference type="GO" id="GO:0005576">
    <property type="term" value="C:extracellular region"/>
    <property type="evidence" value="ECO:0007669"/>
    <property type="project" value="TreeGrafter"/>
</dbReference>
<evidence type="ECO:0000256" key="9">
    <source>
        <dbReference type="PROSITE-ProRule" id="PRU01373"/>
    </source>
</evidence>
<gene>
    <name evidence="12" type="primary">ynhG</name>
    <name evidence="11" type="ORF">Lmor_0977</name>
    <name evidence="12" type="ORF">NCTC12239_01617</name>
</gene>
<evidence type="ECO:0000313" key="13">
    <source>
        <dbReference type="Proteomes" id="UP000054985"/>
    </source>
</evidence>
<comment type="pathway">
    <text evidence="1 9">Cell wall biogenesis; peptidoglycan biosynthesis.</text>
</comment>
<sequence length="319" mass="35276">MCVALLIHSNLRINPGYELLMLNNKLLLFFFSLLSLFVKCSYTATFVLPASGDVVGEIHYSYSKADESIDEVGRRFGLGYYEMVRANPQADPVHSLPAHTHLIIPSQYIIPDVPRTGIVINLAEYRLYYFPDDENVVLTFPVGIGKEGWNTPVGLTRVTHKVINPVWRPTEKVRAAAEEIGAPLPEVFPPGPDNPLGTHALRLGWPTFLIHGTNRADGVGARVSAGCIRMLPEDIEHLYELVSIGTPVRVINEPVKIGTQDGISYIQVQPPLKGQSNSNLENLTKILLAKKNQHQLSSNKVIKNELANPTGIVRQFSKG</sequence>
<proteinExistence type="inferred from homology"/>
<dbReference type="EC" id="2.-.-.-" evidence="12"/>
<dbReference type="Gene3D" id="2.40.440.10">
    <property type="entry name" value="L,D-transpeptidase catalytic domain-like"/>
    <property type="match status" value="1"/>
</dbReference>
<keyword evidence="4 12" id="KW-0808">Transferase</keyword>
<dbReference type="STRING" id="39962.Lmor_0977"/>
<accession>A0A378JZ53</accession>
<dbReference type="GO" id="GO:0016757">
    <property type="term" value="F:glycosyltransferase activity"/>
    <property type="evidence" value="ECO:0007669"/>
    <property type="project" value="UniProtKB-KW"/>
</dbReference>